<protein>
    <submittedName>
        <fullName evidence="7">GtrA-like protein</fullName>
    </submittedName>
</protein>
<evidence type="ECO:0000313" key="8">
    <source>
        <dbReference type="Proteomes" id="UP000321490"/>
    </source>
</evidence>
<dbReference type="RefSeq" id="WP_166521188.1">
    <property type="nucleotide sequence ID" value="NZ_ML762486.1"/>
</dbReference>
<feature type="domain" description="GtrA/DPMS transmembrane" evidence="6">
    <location>
        <begin position="17"/>
        <end position="125"/>
    </location>
</feature>
<comment type="subcellular location">
    <subcellularLocation>
        <location evidence="1">Membrane</location>
        <topology evidence="1">Multi-pass membrane protein</topology>
    </subcellularLocation>
</comment>
<dbReference type="InterPro" id="IPR007267">
    <property type="entry name" value="GtrA_DPMS_TM"/>
</dbReference>
<feature type="transmembrane region" description="Helical" evidence="5">
    <location>
        <begin position="105"/>
        <end position="127"/>
    </location>
</feature>
<evidence type="ECO:0000313" key="7">
    <source>
        <dbReference type="EMBL" id="TWH74243.1"/>
    </source>
</evidence>
<organism evidence="7 8">
    <name type="scientific">Modestobacter roseus</name>
    <dbReference type="NCBI Taxonomy" id="1181884"/>
    <lineage>
        <taxon>Bacteria</taxon>
        <taxon>Bacillati</taxon>
        <taxon>Actinomycetota</taxon>
        <taxon>Actinomycetes</taxon>
        <taxon>Geodermatophilales</taxon>
        <taxon>Geodermatophilaceae</taxon>
        <taxon>Modestobacter</taxon>
    </lineage>
</organism>
<feature type="transmembrane region" description="Helical" evidence="5">
    <location>
        <begin position="43"/>
        <end position="66"/>
    </location>
</feature>
<accession>A0A562IU04</accession>
<keyword evidence="4 5" id="KW-0472">Membrane</keyword>
<keyword evidence="2 5" id="KW-0812">Transmembrane</keyword>
<evidence type="ECO:0000256" key="3">
    <source>
        <dbReference type="ARBA" id="ARBA00022989"/>
    </source>
</evidence>
<dbReference type="GO" id="GO:0016020">
    <property type="term" value="C:membrane"/>
    <property type="evidence" value="ECO:0007669"/>
    <property type="project" value="UniProtKB-SubCell"/>
</dbReference>
<keyword evidence="3 5" id="KW-1133">Transmembrane helix</keyword>
<name>A0A562IU04_9ACTN</name>
<evidence type="ECO:0000256" key="5">
    <source>
        <dbReference type="SAM" id="Phobius"/>
    </source>
</evidence>
<sequence length="137" mass="14578">MLAAVLDPGSRFGPLLRFALVGGSNTLVTLALFVLLQQWLSPGVAYTMVFAVGLAYTTAMTARVVFGTRPTWWSGAAFVGWYLLVYLVGLLVVRGLHTWWEPGALVTAVVTVGVTAPLNFLGGRVLFQRLPAGTGPA</sequence>
<evidence type="ECO:0000256" key="1">
    <source>
        <dbReference type="ARBA" id="ARBA00004141"/>
    </source>
</evidence>
<dbReference type="Proteomes" id="UP000321490">
    <property type="component" value="Unassembled WGS sequence"/>
</dbReference>
<feature type="transmembrane region" description="Helical" evidence="5">
    <location>
        <begin position="72"/>
        <end position="93"/>
    </location>
</feature>
<dbReference type="AlphaFoldDB" id="A0A562IU04"/>
<keyword evidence="8" id="KW-1185">Reference proteome</keyword>
<evidence type="ECO:0000256" key="2">
    <source>
        <dbReference type="ARBA" id="ARBA00022692"/>
    </source>
</evidence>
<dbReference type="EMBL" id="VLKF01000001">
    <property type="protein sequence ID" value="TWH74243.1"/>
    <property type="molecule type" value="Genomic_DNA"/>
</dbReference>
<reference evidence="7 8" key="1">
    <citation type="submission" date="2019-07" db="EMBL/GenBank/DDBJ databases">
        <title>R&amp;d 2014.</title>
        <authorList>
            <person name="Klenk H.-P."/>
        </authorList>
    </citation>
    <scope>NUCLEOTIDE SEQUENCE [LARGE SCALE GENOMIC DNA]</scope>
    <source>
        <strain evidence="7 8">DSM 45764</strain>
    </source>
</reference>
<dbReference type="GO" id="GO:0000271">
    <property type="term" value="P:polysaccharide biosynthetic process"/>
    <property type="evidence" value="ECO:0007669"/>
    <property type="project" value="InterPro"/>
</dbReference>
<evidence type="ECO:0000259" key="6">
    <source>
        <dbReference type="Pfam" id="PF04138"/>
    </source>
</evidence>
<comment type="caution">
    <text evidence="7">The sequence shown here is derived from an EMBL/GenBank/DDBJ whole genome shotgun (WGS) entry which is preliminary data.</text>
</comment>
<dbReference type="Pfam" id="PF04138">
    <property type="entry name" value="GtrA_DPMS_TM"/>
    <property type="match status" value="1"/>
</dbReference>
<evidence type="ECO:0000256" key="4">
    <source>
        <dbReference type="ARBA" id="ARBA00023136"/>
    </source>
</evidence>
<gene>
    <name evidence="7" type="ORF">JD78_02778</name>
</gene>
<feature type="transmembrane region" description="Helical" evidence="5">
    <location>
        <begin position="15"/>
        <end position="36"/>
    </location>
</feature>
<proteinExistence type="predicted"/>